<dbReference type="Gene3D" id="3.30.1360.10">
    <property type="entry name" value="RNA polymerase, RBP11-like subunit"/>
    <property type="match status" value="1"/>
</dbReference>
<dbReference type="GO" id="GO:0006362">
    <property type="term" value="P:transcription elongation by RNA polymerase I"/>
    <property type="evidence" value="ECO:0000318"/>
    <property type="project" value="GO_Central"/>
</dbReference>
<dbReference type="Proteomes" id="UP000007110">
    <property type="component" value="Unassembled WGS sequence"/>
</dbReference>
<sequence length="117" mass="13113">MTDPDNKSSGRLGVVQTAQTTDNWDKSDCVTFVMHNEDHTLGNALRYMVMKDPDVEFCGYSVPHPTENRINFRIQTKGAPAGDVFGKGLANLSEVCDHIQQTFKDTIQKFKEGMDTQ</sequence>
<keyword evidence="3" id="KW-0240">DNA-directed RNA polymerase</keyword>
<keyword evidence="4" id="KW-0804">Transcription</keyword>
<dbReference type="PROSITE" id="PS01154">
    <property type="entry name" value="RNA_POL_L_13KD"/>
    <property type="match status" value="1"/>
</dbReference>
<dbReference type="EnsemblMetazoa" id="XM_030981140">
    <property type="protein sequence ID" value="XP_030837000"/>
    <property type="gene ID" value="LOC590216"/>
</dbReference>
<reference evidence="10" key="1">
    <citation type="submission" date="2015-02" db="EMBL/GenBank/DDBJ databases">
        <title>Genome sequencing for Strongylocentrotus purpuratus.</title>
        <authorList>
            <person name="Murali S."/>
            <person name="Liu Y."/>
            <person name="Vee V."/>
            <person name="English A."/>
            <person name="Wang M."/>
            <person name="Skinner E."/>
            <person name="Han Y."/>
            <person name="Muzny D.M."/>
            <person name="Worley K.C."/>
            <person name="Gibbs R.A."/>
        </authorList>
    </citation>
    <scope>NUCLEOTIDE SEQUENCE</scope>
</reference>
<accession>A0A7M7NIY8</accession>
<evidence type="ECO:0000256" key="2">
    <source>
        <dbReference type="ARBA" id="ARBA00022079"/>
    </source>
</evidence>
<evidence type="ECO:0000256" key="5">
    <source>
        <dbReference type="ARBA" id="ARBA00023242"/>
    </source>
</evidence>
<evidence type="ECO:0000313" key="10">
    <source>
        <dbReference type="Proteomes" id="UP000007110"/>
    </source>
</evidence>
<comment type="subcellular location">
    <subcellularLocation>
        <location evidence="1">Nucleus</location>
    </subcellularLocation>
</comment>
<name>A0A7M7NIY8_STRPU</name>
<evidence type="ECO:0000256" key="4">
    <source>
        <dbReference type="ARBA" id="ARBA00023163"/>
    </source>
</evidence>
<keyword evidence="10" id="KW-1185">Reference proteome</keyword>
<proteinExistence type="inferred from homology"/>
<dbReference type="GO" id="GO:0006383">
    <property type="term" value="P:transcription by RNA polymerase III"/>
    <property type="evidence" value="ECO:0000318"/>
    <property type="project" value="GO_Central"/>
</dbReference>
<dbReference type="GeneID" id="590216"/>
<dbReference type="GO" id="GO:0005666">
    <property type="term" value="C:RNA polymerase III complex"/>
    <property type="evidence" value="ECO:0000318"/>
    <property type="project" value="GO_Central"/>
</dbReference>
<dbReference type="RefSeq" id="XP_030837000.1">
    <property type="nucleotide sequence ID" value="XM_030981140.1"/>
</dbReference>
<dbReference type="GO" id="GO:0046983">
    <property type="term" value="F:protein dimerization activity"/>
    <property type="evidence" value="ECO:0007669"/>
    <property type="project" value="InterPro"/>
</dbReference>
<dbReference type="Pfam" id="PF13656">
    <property type="entry name" value="RNA_pol_L_2"/>
    <property type="match status" value="1"/>
</dbReference>
<evidence type="ECO:0000313" key="9">
    <source>
        <dbReference type="EnsemblMetazoa" id="XP_030837000"/>
    </source>
</evidence>
<evidence type="ECO:0000256" key="6">
    <source>
        <dbReference type="ARBA" id="ARBA00025751"/>
    </source>
</evidence>
<dbReference type="OMA" id="MRIQMYD"/>
<dbReference type="InParanoid" id="A0A7M7NIY8"/>
<dbReference type="GO" id="GO:0003677">
    <property type="term" value="F:DNA binding"/>
    <property type="evidence" value="ECO:0007669"/>
    <property type="project" value="InterPro"/>
</dbReference>
<dbReference type="GO" id="GO:0005736">
    <property type="term" value="C:RNA polymerase I complex"/>
    <property type="evidence" value="ECO:0000318"/>
    <property type="project" value="GO_Central"/>
</dbReference>
<dbReference type="KEGG" id="spu:590216"/>
<dbReference type="FunCoup" id="A0A7M7NIY8">
    <property type="interactions" value="1340"/>
</dbReference>
<dbReference type="GO" id="GO:0003899">
    <property type="term" value="F:DNA-directed RNA polymerase activity"/>
    <property type="evidence" value="ECO:0007669"/>
    <property type="project" value="InterPro"/>
</dbReference>
<comment type="similarity">
    <text evidence="6">Belongs to the archaeal Rpo11/eukaryotic RPB11/RPC19 RNA polymerase subunit family.</text>
</comment>
<evidence type="ECO:0000259" key="8">
    <source>
        <dbReference type="Pfam" id="PF13656"/>
    </source>
</evidence>
<evidence type="ECO:0000256" key="3">
    <source>
        <dbReference type="ARBA" id="ARBA00022478"/>
    </source>
</evidence>
<organism evidence="9 10">
    <name type="scientific">Strongylocentrotus purpuratus</name>
    <name type="common">Purple sea urchin</name>
    <dbReference type="NCBI Taxonomy" id="7668"/>
    <lineage>
        <taxon>Eukaryota</taxon>
        <taxon>Metazoa</taxon>
        <taxon>Echinodermata</taxon>
        <taxon>Eleutherozoa</taxon>
        <taxon>Echinozoa</taxon>
        <taxon>Echinoidea</taxon>
        <taxon>Euechinoidea</taxon>
        <taxon>Echinacea</taxon>
        <taxon>Camarodonta</taxon>
        <taxon>Echinidea</taxon>
        <taxon>Strongylocentrotidae</taxon>
        <taxon>Strongylocentrotus</taxon>
    </lineage>
</organism>
<dbReference type="InterPro" id="IPR008193">
    <property type="entry name" value="RNA_pol_Rpb11_13-16kDa_CS"/>
</dbReference>
<dbReference type="PANTHER" id="PTHR13946:SF28">
    <property type="entry name" value="DNA-DIRECTED RNA POLYMERASES I AND III SUBUNIT RPAC2"/>
    <property type="match status" value="1"/>
</dbReference>
<protein>
    <recommendedName>
        <fullName evidence="2">DNA-directed RNA polymerases I and III subunit RPAC2</fullName>
    </recommendedName>
    <alternativeName>
        <fullName evidence="7">DNA-directed RNA polymerase I subunit D</fullName>
    </alternativeName>
</protein>
<dbReference type="InterPro" id="IPR033898">
    <property type="entry name" value="RNAP_AC19"/>
</dbReference>
<dbReference type="FunFam" id="3.30.1360.10:FF:000006">
    <property type="entry name" value="DNA-directed RNA polymerases I and III subunit RPAC2"/>
    <property type="match status" value="1"/>
</dbReference>
<dbReference type="InterPro" id="IPR009025">
    <property type="entry name" value="RBP11-like_dimer"/>
</dbReference>
<evidence type="ECO:0000256" key="1">
    <source>
        <dbReference type="ARBA" id="ARBA00004123"/>
    </source>
</evidence>
<keyword evidence="5" id="KW-0539">Nucleus</keyword>
<dbReference type="OrthoDB" id="510325at2759"/>
<dbReference type="InterPro" id="IPR022905">
    <property type="entry name" value="Rpo11-like"/>
</dbReference>
<dbReference type="InterPro" id="IPR036603">
    <property type="entry name" value="RBP11-like"/>
</dbReference>
<evidence type="ECO:0000256" key="7">
    <source>
        <dbReference type="ARBA" id="ARBA00031757"/>
    </source>
</evidence>
<dbReference type="SUPFAM" id="SSF55257">
    <property type="entry name" value="RBP11-like subunits of RNA polymerase"/>
    <property type="match status" value="1"/>
</dbReference>
<reference evidence="9" key="2">
    <citation type="submission" date="2021-01" db="UniProtKB">
        <authorList>
            <consortium name="EnsemblMetazoa"/>
        </authorList>
    </citation>
    <scope>IDENTIFICATION</scope>
</reference>
<dbReference type="AlphaFoldDB" id="A0A7M7NIY8"/>
<dbReference type="HAMAP" id="MF_00261">
    <property type="entry name" value="RNApol_arch_Rpo11"/>
    <property type="match status" value="1"/>
</dbReference>
<dbReference type="PANTHER" id="PTHR13946">
    <property type="entry name" value="DNA-DIRECTED RNA POLYMERASE I,II,III"/>
    <property type="match status" value="1"/>
</dbReference>
<feature type="domain" description="DNA-directed RNA polymerase RBP11-like dimerisation" evidence="8">
    <location>
        <begin position="29"/>
        <end position="101"/>
    </location>
</feature>
<dbReference type="CDD" id="cd07029">
    <property type="entry name" value="RNAP_I_III_AC19"/>
    <property type="match status" value="1"/>
</dbReference>